<sequence length="321" mass="33691">MSRLIRLHPPLMITALLMAALSVWCLIGLGVDDRMLLGVPIWLKPLKFSVSVMIYSVTLAWLISLLTKRRLASAMGTVIAVTALIEMAAIVGQAARGHRSHFNFATTLDGALFMLMAVSIVVLWVATAVVAIQLIRQKIGDRPAAYAIRAGIGVAIAGLAEGFFMTRPKPGQIDAAAGGGERIFGAHSIGVADGGSGLPFVNWSTEGGDLRVGHFIGMHALQALPLFALALTLLARRIGRLADDQTRARLVLTAATAYAGLTALVTWQALRGQSVVHPDALTWSAAGVLGVIVVAGIGWALRPPARPAGRPASALPEVAGR</sequence>
<proteinExistence type="predicted"/>
<feature type="transmembrane region" description="Helical" evidence="1">
    <location>
        <begin position="146"/>
        <end position="165"/>
    </location>
</feature>
<reference evidence="3" key="1">
    <citation type="journal article" date="2019" name="Int. J. Syst. Evol. Microbiol.">
        <title>The Global Catalogue of Microorganisms (GCM) 10K type strain sequencing project: providing services to taxonomists for standard genome sequencing and annotation.</title>
        <authorList>
            <consortium name="The Broad Institute Genomics Platform"/>
            <consortium name="The Broad Institute Genome Sequencing Center for Infectious Disease"/>
            <person name="Wu L."/>
            <person name="Ma J."/>
        </authorList>
    </citation>
    <scope>NUCLEOTIDE SEQUENCE [LARGE SCALE GENOMIC DNA]</scope>
    <source>
        <strain evidence="3">CGMCC 4.7289</strain>
    </source>
</reference>
<evidence type="ECO:0000256" key="1">
    <source>
        <dbReference type="SAM" id="Phobius"/>
    </source>
</evidence>
<feature type="transmembrane region" description="Helical" evidence="1">
    <location>
        <begin position="247"/>
        <end position="269"/>
    </location>
</feature>
<evidence type="ECO:0000313" key="3">
    <source>
        <dbReference type="Proteomes" id="UP001595816"/>
    </source>
</evidence>
<dbReference type="EMBL" id="JBHSAY010000010">
    <property type="protein sequence ID" value="MFC4133419.1"/>
    <property type="molecule type" value="Genomic_DNA"/>
</dbReference>
<evidence type="ECO:0000313" key="2">
    <source>
        <dbReference type="EMBL" id="MFC4133419.1"/>
    </source>
</evidence>
<accession>A0ABV8LT30</accession>
<feature type="transmembrane region" description="Helical" evidence="1">
    <location>
        <begin position="12"/>
        <end position="31"/>
    </location>
</feature>
<name>A0ABV8LT30_9ACTN</name>
<dbReference type="Proteomes" id="UP001595816">
    <property type="component" value="Unassembled WGS sequence"/>
</dbReference>
<dbReference type="RefSeq" id="WP_253760785.1">
    <property type="nucleotide sequence ID" value="NZ_JAMZDZ010000001.1"/>
</dbReference>
<keyword evidence="3" id="KW-1185">Reference proteome</keyword>
<keyword evidence="1" id="KW-1133">Transmembrane helix</keyword>
<comment type="caution">
    <text evidence="2">The sequence shown here is derived from an EMBL/GenBank/DDBJ whole genome shotgun (WGS) entry which is preliminary data.</text>
</comment>
<organism evidence="2 3">
    <name type="scientific">Hamadaea flava</name>
    <dbReference type="NCBI Taxonomy" id="1742688"/>
    <lineage>
        <taxon>Bacteria</taxon>
        <taxon>Bacillati</taxon>
        <taxon>Actinomycetota</taxon>
        <taxon>Actinomycetes</taxon>
        <taxon>Micromonosporales</taxon>
        <taxon>Micromonosporaceae</taxon>
        <taxon>Hamadaea</taxon>
    </lineage>
</organism>
<feature type="transmembrane region" description="Helical" evidence="1">
    <location>
        <begin position="71"/>
        <end position="91"/>
    </location>
</feature>
<protein>
    <submittedName>
        <fullName evidence="2">Uncharacterized protein</fullName>
    </submittedName>
</protein>
<feature type="transmembrane region" description="Helical" evidence="1">
    <location>
        <begin position="111"/>
        <end position="134"/>
    </location>
</feature>
<keyword evidence="1" id="KW-0472">Membrane</keyword>
<gene>
    <name evidence="2" type="ORF">ACFOZ4_22640</name>
</gene>
<feature type="transmembrane region" description="Helical" evidence="1">
    <location>
        <begin position="46"/>
        <end position="64"/>
    </location>
</feature>
<feature type="transmembrane region" description="Helical" evidence="1">
    <location>
        <begin position="281"/>
        <end position="301"/>
    </location>
</feature>
<feature type="transmembrane region" description="Helical" evidence="1">
    <location>
        <begin position="212"/>
        <end position="235"/>
    </location>
</feature>
<keyword evidence="1" id="KW-0812">Transmembrane</keyword>